<dbReference type="EMBL" id="JAVHJS010000003">
    <property type="protein sequence ID" value="KAK2864567.1"/>
    <property type="molecule type" value="Genomic_DNA"/>
</dbReference>
<dbReference type="Proteomes" id="UP001187315">
    <property type="component" value="Unassembled WGS sequence"/>
</dbReference>
<feature type="compositionally biased region" description="Polar residues" evidence="1">
    <location>
        <begin position="12"/>
        <end position="22"/>
    </location>
</feature>
<evidence type="ECO:0000313" key="2">
    <source>
        <dbReference type="EMBL" id="KAK2864567.1"/>
    </source>
</evidence>
<feature type="region of interest" description="Disordered" evidence="1">
    <location>
        <begin position="1"/>
        <end position="26"/>
    </location>
</feature>
<evidence type="ECO:0000256" key="1">
    <source>
        <dbReference type="SAM" id="MobiDB-lite"/>
    </source>
</evidence>
<reference evidence="2" key="1">
    <citation type="submission" date="2023-08" db="EMBL/GenBank/DDBJ databases">
        <title>Pelteobagrus vachellii genome.</title>
        <authorList>
            <person name="Liu H."/>
        </authorList>
    </citation>
    <scope>NUCLEOTIDE SEQUENCE</scope>
    <source>
        <strain evidence="2">PRFRI_2022a</strain>
        <tissue evidence="2">Muscle</tissue>
    </source>
</reference>
<dbReference type="AlphaFoldDB" id="A0AA88T583"/>
<protein>
    <submittedName>
        <fullName evidence="2">Uncharacterized protein</fullName>
    </submittedName>
</protein>
<proteinExistence type="predicted"/>
<keyword evidence="3" id="KW-1185">Reference proteome</keyword>
<accession>A0AA88T583</accession>
<evidence type="ECO:0000313" key="3">
    <source>
        <dbReference type="Proteomes" id="UP001187315"/>
    </source>
</evidence>
<gene>
    <name evidence="2" type="ORF">Q7C36_003721</name>
</gene>
<name>A0AA88T583_TACVA</name>
<sequence length="246" mass="26714">MVPEESLHLKDTMSNTPPSSLHPNGCYPAPSPCSTLPSPPISPARSGVVTFRSPATRHLAHLDAWRRHSWEPGAVMQGNSNPDTRSVSLEDLDMEEMALVLGGALGCCRARDTRKSVTCEGSLSSLTEEVAGIETQPQHCTTLEEQAGQMCSCSVSAPSLCVVRRTPKSSAPRPHSYCYDNNTESALYYQGGGSTQSLDRGLSSLWGEKKGEQDKDKEEVAGNAFIRTFSFLCKMTTSRKIGFQKE</sequence>
<comment type="caution">
    <text evidence="2">The sequence shown here is derived from an EMBL/GenBank/DDBJ whole genome shotgun (WGS) entry which is preliminary data.</text>
</comment>
<organism evidence="2 3">
    <name type="scientific">Tachysurus vachellii</name>
    <name type="common">Darkbarbel catfish</name>
    <name type="synonym">Pelteobagrus vachellii</name>
    <dbReference type="NCBI Taxonomy" id="175792"/>
    <lineage>
        <taxon>Eukaryota</taxon>
        <taxon>Metazoa</taxon>
        <taxon>Chordata</taxon>
        <taxon>Craniata</taxon>
        <taxon>Vertebrata</taxon>
        <taxon>Euteleostomi</taxon>
        <taxon>Actinopterygii</taxon>
        <taxon>Neopterygii</taxon>
        <taxon>Teleostei</taxon>
        <taxon>Ostariophysi</taxon>
        <taxon>Siluriformes</taxon>
        <taxon>Bagridae</taxon>
        <taxon>Tachysurus</taxon>
    </lineage>
</organism>
<feature type="compositionally biased region" description="Basic and acidic residues" evidence="1">
    <location>
        <begin position="1"/>
        <end position="11"/>
    </location>
</feature>